<evidence type="ECO:0000256" key="10">
    <source>
        <dbReference type="ARBA" id="ARBA00023170"/>
    </source>
</evidence>
<dbReference type="InterPro" id="IPR000531">
    <property type="entry name" value="Beta-barrel_TonB"/>
</dbReference>
<comment type="caution">
    <text evidence="18">The sequence shown here is derived from an EMBL/GenBank/DDBJ whole genome shotgun (WGS) entry which is preliminary data.</text>
</comment>
<evidence type="ECO:0000256" key="11">
    <source>
        <dbReference type="ARBA" id="ARBA00023237"/>
    </source>
</evidence>
<evidence type="ECO:0000256" key="13">
    <source>
        <dbReference type="RuleBase" id="RU003357"/>
    </source>
</evidence>
<evidence type="ECO:0000313" key="19">
    <source>
        <dbReference type="Proteomes" id="UP000574769"/>
    </source>
</evidence>
<dbReference type="RefSeq" id="WP_184116433.1">
    <property type="nucleotide sequence ID" value="NZ_JACHNY010000007.1"/>
</dbReference>
<evidence type="ECO:0000256" key="1">
    <source>
        <dbReference type="ARBA" id="ARBA00004571"/>
    </source>
</evidence>
<feature type="domain" description="TonB-dependent receptor plug" evidence="17">
    <location>
        <begin position="79"/>
        <end position="178"/>
    </location>
</feature>
<feature type="compositionally biased region" description="Basic and acidic residues" evidence="14">
    <location>
        <begin position="36"/>
        <end position="53"/>
    </location>
</feature>
<dbReference type="InterPro" id="IPR012910">
    <property type="entry name" value="Plug_dom"/>
</dbReference>
<dbReference type="PANTHER" id="PTHR32552:SF83">
    <property type="entry name" value="BLR3904 PROTEIN"/>
    <property type="match status" value="1"/>
</dbReference>
<gene>
    <name evidence="18" type="ORF">GGQ96_003164</name>
</gene>
<dbReference type="PROSITE" id="PS52016">
    <property type="entry name" value="TONB_DEPENDENT_REC_3"/>
    <property type="match status" value="1"/>
</dbReference>
<reference evidence="18 19" key="1">
    <citation type="submission" date="2020-08" db="EMBL/GenBank/DDBJ databases">
        <title>Genomic Encyclopedia of Type Strains, Phase IV (KMG-IV): sequencing the most valuable type-strain genomes for metagenomic binning, comparative biology and taxonomic classification.</title>
        <authorList>
            <person name="Goeker M."/>
        </authorList>
    </citation>
    <scope>NUCLEOTIDE SEQUENCE [LARGE SCALE GENOMIC DNA]</scope>
    <source>
        <strain evidence="18 19">DSM 15867</strain>
    </source>
</reference>
<dbReference type="GO" id="GO:0015344">
    <property type="term" value="F:siderophore uptake transmembrane transporter activity"/>
    <property type="evidence" value="ECO:0007669"/>
    <property type="project" value="TreeGrafter"/>
</dbReference>
<evidence type="ECO:0000256" key="6">
    <source>
        <dbReference type="ARBA" id="ARBA00022729"/>
    </source>
</evidence>
<evidence type="ECO:0000256" key="8">
    <source>
        <dbReference type="ARBA" id="ARBA00023077"/>
    </source>
</evidence>
<dbReference type="SUPFAM" id="SSF56935">
    <property type="entry name" value="Porins"/>
    <property type="match status" value="1"/>
</dbReference>
<proteinExistence type="inferred from homology"/>
<keyword evidence="5 12" id="KW-0812">Transmembrane</keyword>
<dbReference type="Gene3D" id="2.170.130.10">
    <property type="entry name" value="TonB-dependent receptor, plug domain"/>
    <property type="match status" value="1"/>
</dbReference>
<evidence type="ECO:0000259" key="17">
    <source>
        <dbReference type="Pfam" id="PF07715"/>
    </source>
</evidence>
<organism evidence="18 19">
    <name type="scientific">Sphingomonas abaci</name>
    <dbReference type="NCBI Taxonomy" id="237611"/>
    <lineage>
        <taxon>Bacteria</taxon>
        <taxon>Pseudomonadati</taxon>
        <taxon>Pseudomonadota</taxon>
        <taxon>Alphaproteobacteria</taxon>
        <taxon>Sphingomonadales</taxon>
        <taxon>Sphingomonadaceae</taxon>
        <taxon>Sphingomonas</taxon>
    </lineage>
</organism>
<dbReference type="EMBL" id="JACHNY010000007">
    <property type="protein sequence ID" value="MBB4619014.1"/>
    <property type="molecule type" value="Genomic_DNA"/>
</dbReference>
<dbReference type="GO" id="GO:0009279">
    <property type="term" value="C:cell outer membrane"/>
    <property type="evidence" value="ECO:0007669"/>
    <property type="project" value="UniProtKB-SubCell"/>
</dbReference>
<evidence type="ECO:0000256" key="12">
    <source>
        <dbReference type="PROSITE-ProRule" id="PRU01360"/>
    </source>
</evidence>
<keyword evidence="3 12" id="KW-0813">Transport</keyword>
<dbReference type="Gene3D" id="2.40.170.20">
    <property type="entry name" value="TonB-dependent receptor, beta-barrel domain"/>
    <property type="match status" value="1"/>
</dbReference>
<dbReference type="CDD" id="cd01347">
    <property type="entry name" value="ligand_gated_channel"/>
    <property type="match status" value="1"/>
</dbReference>
<keyword evidence="19" id="KW-1185">Reference proteome</keyword>
<keyword evidence="6 15" id="KW-0732">Signal</keyword>
<evidence type="ECO:0000256" key="4">
    <source>
        <dbReference type="ARBA" id="ARBA00022452"/>
    </source>
</evidence>
<dbReference type="PANTHER" id="PTHR32552">
    <property type="entry name" value="FERRICHROME IRON RECEPTOR-RELATED"/>
    <property type="match status" value="1"/>
</dbReference>
<evidence type="ECO:0000256" key="15">
    <source>
        <dbReference type="SAM" id="SignalP"/>
    </source>
</evidence>
<name>A0A7W7AL21_9SPHN</name>
<evidence type="ECO:0000259" key="16">
    <source>
        <dbReference type="Pfam" id="PF00593"/>
    </source>
</evidence>
<evidence type="ECO:0000256" key="5">
    <source>
        <dbReference type="ARBA" id="ARBA00022692"/>
    </source>
</evidence>
<keyword evidence="10 18" id="KW-0675">Receptor</keyword>
<keyword evidence="8 13" id="KW-0798">TonB box</keyword>
<dbReference type="Proteomes" id="UP000574769">
    <property type="component" value="Unassembled WGS sequence"/>
</dbReference>
<dbReference type="InterPro" id="IPR039426">
    <property type="entry name" value="TonB-dep_rcpt-like"/>
</dbReference>
<protein>
    <submittedName>
        <fullName evidence="18">Catecholate siderophore receptor</fullName>
    </submittedName>
</protein>
<dbReference type="InterPro" id="IPR036942">
    <property type="entry name" value="Beta-barrel_TonB_sf"/>
</dbReference>
<dbReference type="AlphaFoldDB" id="A0A7W7AL21"/>
<dbReference type="Pfam" id="PF07715">
    <property type="entry name" value="Plug"/>
    <property type="match status" value="1"/>
</dbReference>
<sequence>MSKATAPFLALSCVGFIASAPALAADRAAASPPAARDADGQVRGQDARRETARDEIVVNGHVDAAPAMVESPKATSALLDTPQTITVISDQTLRKQNLLTLRDALQTIPGITFGAGEGGGGYGDSINLRGFSANNDITVDGVRDSAQYSRTDPFNLQQIEVYNGANSVFNGSGSVGGTINLVTKEPRAEDLTIVQASVGTDDYWRGTVDANRRIGADSAVRLNAVVHRNGVPGRKVERYERWGIAPSVTIGIDGPTSLTLAYVHQRDDNTPIYGVPYFRSGVNDGPLPGVSRADYFGIANLDRQEVTVDRFTATFRHDAGDGLSLRNLTRWQRVGQYSVTSAPQGIFCLATTGRQPVGATGSATVGLPCTGTVSSVAAGGPDGTATSLGTVAVTVAPGFFQPSGPRGLVRDQENQLLYNQTDLRWERGAKGGLRNVANIGLSGAIEDYRIGTASLLRNAAGAPILLPPISLANPATDYAGPTHYTLTAQSKSTTRNLAVYAFDTLEMGRYFELNGGVRWEVQDASFRQLPLAVVPPGTAPLTALQQAPQRSHERLFSYRIGAVFHPVANVSLYAGYGNARTPSSATVRLGCGVATATGTTIFQPCDVAPETARNYEVGVKAGLFDRRLELTAALFRNARTNYRVASNDPAAPQVQVLDGRSRVDGIALGATGSLTRHWTIFANYTYLDSEVLQSVSDRCLATPGLSGCGNSVADPDPQRGAMIPQTPRHSGSLFTTYTLPFGLELGYGLTYQGKFTTFAPVLPNASQPMVDDYLIHRAYLAYSFGGGLTAQLNVQNFTDAKYFTTVRSNVNATTGAVTGGWAMPGDRRQAVLSLFYSF</sequence>
<dbReference type="GO" id="GO:0015891">
    <property type="term" value="P:siderophore transport"/>
    <property type="evidence" value="ECO:0007669"/>
    <property type="project" value="UniProtKB-ARBA"/>
</dbReference>
<feature type="chain" id="PRO_5031400532" evidence="15">
    <location>
        <begin position="25"/>
        <end position="838"/>
    </location>
</feature>
<keyword evidence="7" id="KW-0406">Ion transport</keyword>
<feature type="region of interest" description="Disordered" evidence="14">
    <location>
        <begin position="31"/>
        <end position="53"/>
    </location>
</feature>
<evidence type="ECO:0000256" key="9">
    <source>
        <dbReference type="ARBA" id="ARBA00023136"/>
    </source>
</evidence>
<dbReference type="Pfam" id="PF00593">
    <property type="entry name" value="TonB_dep_Rec_b-barrel"/>
    <property type="match status" value="1"/>
</dbReference>
<keyword evidence="4 12" id="KW-1134">Transmembrane beta strand</keyword>
<evidence type="ECO:0000256" key="3">
    <source>
        <dbReference type="ARBA" id="ARBA00022448"/>
    </source>
</evidence>
<evidence type="ECO:0000256" key="7">
    <source>
        <dbReference type="ARBA" id="ARBA00023065"/>
    </source>
</evidence>
<comment type="similarity">
    <text evidence="2 12 13">Belongs to the TonB-dependent receptor family.</text>
</comment>
<keyword evidence="9 12" id="KW-0472">Membrane</keyword>
<dbReference type="InterPro" id="IPR037066">
    <property type="entry name" value="Plug_dom_sf"/>
</dbReference>
<accession>A0A7W7AL21</accession>
<dbReference type="FunFam" id="2.170.130.10:FF:000001">
    <property type="entry name" value="Catecholate siderophore TonB-dependent receptor"/>
    <property type="match status" value="1"/>
</dbReference>
<feature type="domain" description="TonB-dependent receptor-like beta-barrel" evidence="16">
    <location>
        <begin position="253"/>
        <end position="796"/>
    </location>
</feature>
<keyword evidence="11 12" id="KW-0998">Cell outer membrane</keyword>
<evidence type="ECO:0000256" key="14">
    <source>
        <dbReference type="SAM" id="MobiDB-lite"/>
    </source>
</evidence>
<feature type="signal peptide" evidence="15">
    <location>
        <begin position="1"/>
        <end position="24"/>
    </location>
</feature>
<evidence type="ECO:0000256" key="2">
    <source>
        <dbReference type="ARBA" id="ARBA00009810"/>
    </source>
</evidence>
<comment type="subcellular location">
    <subcellularLocation>
        <location evidence="1 12">Cell outer membrane</location>
        <topology evidence="1 12">Multi-pass membrane protein</topology>
    </subcellularLocation>
</comment>
<evidence type="ECO:0000313" key="18">
    <source>
        <dbReference type="EMBL" id="MBB4619014.1"/>
    </source>
</evidence>